<accession>A0A2M3ZM82</accession>
<sequence>MMRAGMAFEMLAVPLVRWLCWVLVSVPDVPPMPDAIVVSTVVEASMGERKLLTRIPVVGSRCIVGRIVPVVPPVPITVAVVGRCGESVVARVSRC</sequence>
<dbReference type="AlphaFoldDB" id="A0A2M3ZM82"/>
<dbReference type="EMBL" id="GGFM01008862">
    <property type="protein sequence ID" value="MBW29613.1"/>
    <property type="molecule type" value="Transcribed_RNA"/>
</dbReference>
<reference evidence="2" key="1">
    <citation type="submission" date="2018-01" db="EMBL/GenBank/DDBJ databases">
        <title>An insight into the sialome of Amazonian anophelines.</title>
        <authorList>
            <person name="Ribeiro J.M."/>
            <person name="Scarpassa V."/>
            <person name="Calvo E."/>
        </authorList>
    </citation>
    <scope>NUCLEOTIDE SEQUENCE</scope>
    <source>
        <tissue evidence="2">Salivary glands</tissue>
    </source>
</reference>
<feature type="signal peptide" evidence="1">
    <location>
        <begin position="1"/>
        <end position="18"/>
    </location>
</feature>
<proteinExistence type="predicted"/>
<feature type="chain" id="PRO_5014875946" description="Secreted peptide" evidence="1">
    <location>
        <begin position="19"/>
        <end position="95"/>
    </location>
</feature>
<evidence type="ECO:0008006" key="3">
    <source>
        <dbReference type="Google" id="ProtNLM"/>
    </source>
</evidence>
<evidence type="ECO:0000256" key="1">
    <source>
        <dbReference type="SAM" id="SignalP"/>
    </source>
</evidence>
<name>A0A2M3ZM82_9DIPT</name>
<protein>
    <recommendedName>
        <fullName evidence="3">Secreted peptide</fullName>
    </recommendedName>
</protein>
<evidence type="ECO:0000313" key="2">
    <source>
        <dbReference type="EMBL" id="MBW29613.1"/>
    </source>
</evidence>
<keyword evidence="1" id="KW-0732">Signal</keyword>
<organism evidence="2">
    <name type="scientific">Anopheles braziliensis</name>
    <dbReference type="NCBI Taxonomy" id="58242"/>
    <lineage>
        <taxon>Eukaryota</taxon>
        <taxon>Metazoa</taxon>
        <taxon>Ecdysozoa</taxon>
        <taxon>Arthropoda</taxon>
        <taxon>Hexapoda</taxon>
        <taxon>Insecta</taxon>
        <taxon>Pterygota</taxon>
        <taxon>Neoptera</taxon>
        <taxon>Endopterygota</taxon>
        <taxon>Diptera</taxon>
        <taxon>Nematocera</taxon>
        <taxon>Culicoidea</taxon>
        <taxon>Culicidae</taxon>
        <taxon>Anophelinae</taxon>
        <taxon>Anopheles</taxon>
    </lineage>
</organism>